<dbReference type="EMBL" id="JBHSPF010000039">
    <property type="protein sequence ID" value="MFC5628918.1"/>
    <property type="molecule type" value="Genomic_DNA"/>
</dbReference>
<proteinExistence type="predicted"/>
<evidence type="ECO:0000256" key="1">
    <source>
        <dbReference type="SAM" id="Phobius"/>
    </source>
</evidence>
<evidence type="ECO:0008006" key="4">
    <source>
        <dbReference type="Google" id="ProtNLM"/>
    </source>
</evidence>
<feature type="transmembrane region" description="Helical" evidence="1">
    <location>
        <begin position="311"/>
        <end position="330"/>
    </location>
</feature>
<sequence>MKITRILIYAAFPLIYVINMVFDLEIFNILIFILACFALILSFSKARRFYTLMGAIFLFIGLLLFFVSDTPSGILSEAFHPMIGVIGFLLVLPFIQAIIRIGTYDVSLYQFLQHRVKTLHELYGRASIGVYILSIFLAIAAIPVSAQSFGKRITALKGEARKRFISNFLSRSYGFGWTSSPVEMAVLIVLDGTNANILIVFSIFMVISAVLLFVEWYAQKRHYQHIPLGNSEEETVSFPKDDFVKTIQFIVAIVVFLLSVLLVNTILDKGIVIAIIFILFPFCFLWSLFIRKPKEFLQEVRSVWPQSAENMSDFNMLFLSAGFFVTMVQASPLLDLLNELLVSQFHYLPIIVFCLFISLLLWLLTYLGVQLLVLLALFASILQPIFAGHENALAILLIGVSMPLILINPFSVNTNILASVLRVHVATFIRWNLGFALRYILLINIIVFLLML</sequence>
<keyword evidence="1" id="KW-1133">Transmembrane helix</keyword>
<feature type="transmembrane region" description="Helical" evidence="1">
    <location>
        <begin position="271"/>
        <end position="290"/>
    </location>
</feature>
<keyword evidence="1" id="KW-0812">Transmembrane</keyword>
<feature type="transmembrane region" description="Helical" evidence="1">
    <location>
        <begin position="49"/>
        <end position="67"/>
    </location>
</feature>
<feature type="transmembrane region" description="Helical" evidence="1">
    <location>
        <begin position="122"/>
        <end position="142"/>
    </location>
</feature>
<keyword evidence="1" id="KW-0472">Membrane</keyword>
<feature type="transmembrane region" description="Helical" evidence="1">
    <location>
        <begin position="431"/>
        <end position="451"/>
    </location>
</feature>
<evidence type="ECO:0000313" key="2">
    <source>
        <dbReference type="EMBL" id="MFC5628918.1"/>
    </source>
</evidence>
<feature type="transmembrane region" description="Helical" evidence="1">
    <location>
        <begin position="197"/>
        <end position="218"/>
    </location>
</feature>
<dbReference type="Proteomes" id="UP001596143">
    <property type="component" value="Unassembled WGS sequence"/>
</dbReference>
<organism evidence="2 3">
    <name type="scientific">Aliibacillus thermotolerans</name>
    <dbReference type="NCBI Taxonomy" id="1834418"/>
    <lineage>
        <taxon>Bacteria</taxon>
        <taxon>Bacillati</taxon>
        <taxon>Bacillota</taxon>
        <taxon>Bacilli</taxon>
        <taxon>Bacillales</taxon>
        <taxon>Bacillaceae</taxon>
        <taxon>Aliibacillus</taxon>
    </lineage>
</organism>
<accession>A0ABW0U690</accession>
<feature type="transmembrane region" description="Helical" evidence="1">
    <location>
        <begin position="247"/>
        <end position="265"/>
    </location>
</feature>
<reference evidence="3" key="1">
    <citation type="journal article" date="2019" name="Int. J. Syst. Evol. Microbiol.">
        <title>The Global Catalogue of Microorganisms (GCM) 10K type strain sequencing project: providing services to taxonomists for standard genome sequencing and annotation.</title>
        <authorList>
            <consortium name="The Broad Institute Genomics Platform"/>
            <consortium name="The Broad Institute Genome Sequencing Center for Infectious Disease"/>
            <person name="Wu L."/>
            <person name="Ma J."/>
        </authorList>
    </citation>
    <scope>NUCLEOTIDE SEQUENCE [LARGE SCALE GENOMIC DNA]</scope>
    <source>
        <strain evidence="3">CGMCC 1.15790</strain>
    </source>
</reference>
<feature type="transmembrane region" description="Helical" evidence="1">
    <location>
        <begin position="391"/>
        <end position="411"/>
    </location>
</feature>
<feature type="transmembrane region" description="Helical" evidence="1">
    <location>
        <begin position="6"/>
        <end position="37"/>
    </location>
</feature>
<comment type="caution">
    <text evidence="2">The sequence shown here is derived from an EMBL/GenBank/DDBJ whole genome shotgun (WGS) entry which is preliminary data.</text>
</comment>
<feature type="transmembrane region" description="Helical" evidence="1">
    <location>
        <begin position="350"/>
        <end position="379"/>
    </location>
</feature>
<feature type="transmembrane region" description="Helical" evidence="1">
    <location>
        <begin position="79"/>
        <end position="101"/>
    </location>
</feature>
<protein>
    <recommendedName>
        <fullName evidence="4">Permease</fullName>
    </recommendedName>
</protein>
<gene>
    <name evidence="2" type="ORF">ACFPTR_08535</name>
</gene>
<name>A0ABW0U690_9BACI</name>
<keyword evidence="3" id="KW-1185">Reference proteome</keyword>
<evidence type="ECO:0000313" key="3">
    <source>
        <dbReference type="Proteomes" id="UP001596143"/>
    </source>
</evidence>
<dbReference type="RefSeq" id="WP_270896562.1">
    <property type="nucleotide sequence ID" value="NZ_JBHSPF010000039.1"/>
</dbReference>